<dbReference type="AlphaFoldDB" id="A0A8R7UBI5"/>
<sequence length="60" mass="6845">MGMIGCLSMYYHLNFTTKTKGADDFHGDANNLFFAEVARIKGEKVEYVLNCLHMVKQNDN</sequence>
<reference evidence="3" key="1">
    <citation type="journal article" date="2013" name="Nature">
        <title>Draft genome of the wheat A-genome progenitor Triticum urartu.</title>
        <authorList>
            <person name="Ling H.Q."/>
            <person name="Zhao S."/>
            <person name="Liu D."/>
            <person name="Wang J."/>
            <person name="Sun H."/>
            <person name="Zhang C."/>
            <person name="Fan H."/>
            <person name="Li D."/>
            <person name="Dong L."/>
            <person name="Tao Y."/>
            <person name="Gao C."/>
            <person name="Wu H."/>
            <person name="Li Y."/>
            <person name="Cui Y."/>
            <person name="Guo X."/>
            <person name="Zheng S."/>
            <person name="Wang B."/>
            <person name="Yu K."/>
            <person name="Liang Q."/>
            <person name="Yang W."/>
            <person name="Lou X."/>
            <person name="Chen J."/>
            <person name="Feng M."/>
            <person name="Jian J."/>
            <person name="Zhang X."/>
            <person name="Luo G."/>
            <person name="Jiang Y."/>
            <person name="Liu J."/>
            <person name="Wang Z."/>
            <person name="Sha Y."/>
            <person name="Zhang B."/>
            <person name="Wu H."/>
            <person name="Tang D."/>
            <person name="Shen Q."/>
            <person name="Xue P."/>
            <person name="Zou S."/>
            <person name="Wang X."/>
            <person name="Liu X."/>
            <person name="Wang F."/>
            <person name="Yang Y."/>
            <person name="An X."/>
            <person name="Dong Z."/>
            <person name="Zhang K."/>
            <person name="Zhang X."/>
            <person name="Luo M.C."/>
            <person name="Dvorak J."/>
            <person name="Tong Y."/>
            <person name="Wang J."/>
            <person name="Yang H."/>
            <person name="Li Z."/>
            <person name="Wang D."/>
            <person name="Zhang A."/>
            <person name="Wang J."/>
        </authorList>
    </citation>
    <scope>NUCLEOTIDE SEQUENCE</scope>
    <source>
        <strain evidence="3">cv. G1812</strain>
    </source>
</reference>
<dbReference type="Pfam" id="PF12274">
    <property type="entry name" value="DUF3615"/>
    <property type="match status" value="1"/>
</dbReference>
<accession>A0A8R7UBI5</accession>
<evidence type="ECO:0000313" key="2">
    <source>
        <dbReference type="EnsemblPlants" id="TuG1812G0400003237.01.T01.cds414161"/>
    </source>
</evidence>
<dbReference type="PANTHER" id="PTHR33326">
    <property type="entry name" value="OS05G0543800 PROTEIN"/>
    <property type="match status" value="1"/>
</dbReference>
<evidence type="ECO:0000259" key="1">
    <source>
        <dbReference type="Pfam" id="PF12274"/>
    </source>
</evidence>
<proteinExistence type="predicted"/>
<name>A0A8R7UBI5_TRIUA</name>
<feature type="domain" description="DUF3615" evidence="1">
    <location>
        <begin position="6"/>
        <end position="58"/>
    </location>
</feature>
<dbReference type="EnsemblPlants" id="TuG1812G0400003237.01.T01">
    <property type="protein sequence ID" value="TuG1812G0400003237.01.T01.cds414161"/>
    <property type="gene ID" value="TuG1812G0400003237.01"/>
</dbReference>
<reference evidence="2" key="2">
    <citation type="submission" date="2018-03" db="EMBL/GenBank/DDBJ databases">
        <title>The Triticum urartu genome reveals the dynamic nature of wheat genome evolution.</title>
        <authorList>
            <person name="Ling H."/>
            <person name="Ma B."/>
            <person name="Shi X."/>
            <person name="Liu H."/>
            <person name="Dong L."/>
            <person name="Sun H."/>
            <person name="Cao Y."/>
            <person name="Gao Q."/>
            <person name="Zheng S."/>
            <person name="Li Y."/>
            <person name="Yu Y."/>
            <person name="Du H."/>
            <person name="Qi M."/>
            <person name="Li Y."/>
            <person name="Yu H."/>
            <person name="Cui Y."/>
            <person name="Wang N."/>
            <person name="Chen C."/>
            <person name="Wu H."/>
            <person name="Zhao Y."/>
            <person name="Zhang J."/>
            <person name="Li Y."/>
            <person name="Zhou W."/>
            <person name="Zhang B."/>
            <person name="Hu W."/>
            <person name="Eijk M."/>
            <person name="Tang J."/>
            <person name="Witsenboer H."/>
            <person name="Zhao S."/>
            <person name="Li Z."/>
            <person name="Zhang A."/>
            <person name="Wang D."/>
            <person name="Liang C."/>
        </authorList>
    </citation>
    <scope>NUCLEOTIDE SEQUENCE [LARGE SCALE GENOMIC DNA]</scope>
    <source>
        <strain evidence="2">cv. G1812</strain>
    </source>
</reference>
<keyword evidence="3" id="KW-1185">Reference proteome</keyword>
<dbReference type="PANTHER" id="PTHR33326:SF58">
    <property type="match status" value="1"/>
</dbReference>
<organism evidence="2 3">
    <name type="scientific">Triticum urartu</name>
    <name type="common">Red wild einkorn</name>
    <name type="synonym">Crithodium urartu</name>
    <dbReference type="NCBI Taxonomy" id="4572"/>
    <lineage>
        <taxon>Eukaryota</taxon>
        <taxon>Viridiplantae</taxon>
        <taxon>Streptophyta</taxon>
        <taxon>Embryophyta</taxon>
        <taxon>Tracheophyta</taxon>
        <taxon>Spermatophyta</taxon>
        <taxon>Magnoliopsida</taxon>
        <taxon>Liliopsida</taxon>
        <taxon>Poales</taxon>
        <taxon>Poaceae</taxon>
        <taxon>BOP clade</taxon>
        <taxon>Pooideae</taxon>
        <taxon>Triticodae</taxon>
        <taxon>Triticeae</taxon>
        <taxon>Triticinae</taxon>
        <taxon>Triticum</taxon>
    </lineage>
</organism>
<dbReference type="Gramene" id="TuG1812G0400003237.01.T01">
    <property type="protein sequence ID" value="TuG1812G0400003237.01.T01.cds414161"/>
    <property type="gene ID" value="TuG1812G0400003237.01"/>
</dbReference>
<reference evidence="2" key="3">
    <citation type="submission" date="2022-06" db="UniProtKB">
        <authorList>
            <consortium name="EnsemblPlants"/>
        </authorList>
    </citation>
    <scope>IDENTIFICATION</scope>
</reference>
<protein>
    <recommendedName>
        <fullName evidence="1">DUF3615 domain-containing protein</fullName>
    </recommendedName>
</protein>
<dbReference type="Proteomes" id="UP000015106">
    <property type="component" value="Chromosome 4"/>
</dbReference>
<evidence type="ECO:0000313" key="3">
    <source>
        <dbReference type="Proteomes" id="UP000015106"/>
    </source>
</evidence>
<dbReference type="InterPro" id="IPR022059">
    <property type="entry name" value="DUF3615"/>
</dbReference>